<dbReference type="AlphaFoldDB" id="A0A2Q4SX54"/>
<dbReference type="InParanoid" id="A0A2Q4SX54"/>
<keyword evidence="3" id="KW-1185">Reference proteome</keyword>
<protein>
    <recommendedName>
        <fullName evidence="4">Brinker DNA-binding domain-containing protein</fullName>
    </recommendedName>
</protein>
<evidence type="ECO:0008006" key="4">
    <source>
        <dbReference type="Google" id="ProtNLM"/>
    </source>
</evidence>
<dbReference type="EnsemblMetazoa" id="CJA36020.1">
    <property type="protein sequence ID" value="CJA36020.1"/>
    <property type="gene ID" value="WBGene00211867"/>
</dbReference>
<evidence type="ECO:0000313" key="2">
    <source>
        <dbReference type="EnsemblMetazoa" id="CJA36020.1"/>
    </source>
</evidence>
<accession>A0A2Q4SX54</accession>
<sequence length="198" mass="21788">MSSDVRKADNSPYGRMLKYSVDDKLTIINYAKSHGNRAAGREFNVAESSIREWRKNENKLIQTKNWKTGGVPPVLDSPLVTVPSATNNNNNNNNTQKSLLKARELAQYASLAMMNIDLNLSHMVPILQLQQKLQKTSVLVVDSESTAEQSSSSPSSSTPPLSTSPGFASTSGSGRRKLRFPQKIVSDQEPQVEEIVDV</sequence>
<dbReference type="Proteomes" id="UP000005237">
    <property type="component" value="Unassembled WGS sequence"/>
</dbReference>
<reference evidence="2" key="2">
    <citation type="submission" date="2022-06" db="UniProtKB">
        <authorList>
            <consortium name="EnsemblMetazoa"/>
        </authorList>
    </citation>
    <scope>IDENTIFICATION</scope>
    <source>
        <strain evidence="2">DF5081</strain>
    </source>
</reference>
<dbReference type="OMA" id="EWRKNEN"/>
<evidence type="ECO:0000313" key="3">
    <source>
        <dbReference type="Proteomes" id="UP000005237"/>
    </source>
</evidence>
<reference evidence="3" key="1">
    <citation type="submission" date="2010-08" db="EMBL/GenBank/DDBJ databases">
        <authorList>
            <consortium name="Caenorhabditis japonica Sequencing Consortium"/>
            <person name="Wilson R.K."/>
        </authorList>
    </citation>
    <scope>NUCLEOTIDE SEQUENCE [LARGE SCALE GENOMIC DNA]</scope>
    <source>
        <strain evidence="3">DF5081</strain>
    </source>
</reference>
<feature type="region of interest" description="Disordered" evidence="1">
    <location>
        <begin position="144"/>
        <end position="198"/>
    </location>
</feature>
<dbReference type="EnsemblMetazoa" id="CJA08473.1">
    <property type="protein sequence ID" value="CJA08473.1"/>
    <property type="gene ID" value="WBGene00127677"/>
</dbReference>
<evidence type="ECO:0000256" key="1">
    <source>
        <dbReference type="SAM" id="MobiDB-lite"/>
    </source>
</evidence>
<dbReference type="FunCoup" id="A0A2Q4SX54">
    <property type="interactions" value="1414"/>
</dbReference>
<feature type="compositionally biased region" description="Low complexity" evidence="1">
    <location>
        <begin position="144"/>
        <end position="165"/>
    </location>
</feature>
<name>A0A2Q4SX54_CAEJA</name>
<organism evidence="2 3">
    <name type="scientific">Caenorhabditis japonica</name>
    <dbReference type="NCBI Taxonomy" id="281687"/>
    <lineage>
        <taxon>Eukaryota</taxon>
        <taxon>Metazoa</taxon>
        <taxon>Ecdysozoa</taxon>
        <taxon>Nematoda</taxon>
        <taxon>Chromadorea</taxon>
        <taxon>Rhabditida</taxon>
        <taxon>Rhabditina</taxon>
        <taxon>Rhabditomorpha</taxon>
        <taxon>Rhabditoidea</taxon>
        <taxon>Rhabditidae</taxon>
        <taxon>Peloderinae</taxon>
        <taxon>Caenorhabditis</taxon>
    </lineage>
</organism>
<proteinExistence type="predicted"/>